<evidence type="ECO:0000313" key="3">
    <source>
        <dbReference type="Proteomes" id="UP001153636"/>
    </source>
</evidence>
<dbReference type="AlphaFoldDB" id="A0A9P0CRS5"/>
<dbReference type="Gene3D" id="1.20.5.1200">
    <property type="entry name" value="Alpha-tocopherol transfer"/>
    <property type="match status" value="1"/>
</dbReference>
<dbReference type="Gene3D" id="3.40.525.10">
    <property type="entry name" value="CRAL-TRIO lipid binding domain"/>
    <property type="match status" value="1"/>
</dbReference>
<dbReference type="Proteomes" id="UP001153636">
    <property type="component" value="Chromosome 3"/>
</dbReference>
<dbReference type="OrthoDB" id="6575879at2759"/>
<dbReference type="PANTHER" id="PTHR10174">
    <property type="entry name" value="ALPHA-TOCOPHEROL TRANSFER PROTEIN-RELATED"/>
    <property type="match status" value="1"/>
</dbReference>
<dbReference type="InterPro" id="IPR001251">
    <property type="entry name" value="CRAL-TRIO_dom"/>
</dbReference>
<dbReference type="SUPFAM" id="SSF52087">
    <property type="entry name" value="CRAL/TRIO domain"/>
    <property type="match status" value="1"/>
</dbReference>
<dbReference type="SMART" id="SM00516">
    <property type="entry name" value="SEC14"/>
    <property type="match status" value="1"/>
</dbReference>
<dbReference type="Pfam" id="PF00650">
    <property type="entry name" value="CRAL_TRIO"/>
    <property type="match status" value="1"/>
</dbReference>
<dbReference type="InterPro" id="IPR036273">
    <property type="entry name" value="CRAL/TRIO_N_dom_sf"/>
</dbReference>
<dbReference type="InterPro" id="IPR036865">
    <property type="entry name" value="CRAL-TRIO_dom_sf"/>
</dbReference>
<evidence type="ECO:0000259" key="1">
    <source>
        <dbReference type="PROSITE" id="PS50191"/>
    </source>
</evidence>
<dbReference type="PROSITE" id="PS50191">
    <property type="entry name" value="CRAL_TRIO"/>
    <property type="match status" value="1"/>
</dbReference>
<keyword evidence="3" id="KW-1185">Reference proteome</keyword>
<dbReference type="GO" id="GO:0016020">
    <property type="term" value="C:membrane"/>
    <property type="evidence" value="ECO:0007669"/>
    <property type="project" value="TreeGrafter"/>
</dbReference>
<feature type="domain" description="CRAL-TRIO" evidence="1">
    <location>
        <begin position="157"/>
        <end position="252"/>
    </location>
</feature>
<proteinExistence type="predicted"/>
<name>A0A9P0CRS5_9CUCU</name>
<dbReference type="EMBL" id="OV651815">
    <property type="protein sequence ID" value="CAH1108282.1"/>
    <property type="molecule type" value="Genomic_DNA"/>
</dbReference>
<reference evidence="2" key="1">
    <citation type="submission" date="2022-01" db="EMBL/GenBank/DDBJ databases">
        <authorList>
            <person name="King R."/>
        </authorList>
    </citation>
    <scope>NUCLEOTIDE SEQUENCE</scope>
</reference>
<dbReference type="PRINTS" id="PR00180">
    <property type="entry name" value="CRETINALDHBP"/>
</dbReference>
<dbReference type="SUPFAM" id="SSF46938">
    <property type="entry name" value="CRAL/TRIO N-terminal domain"/>
    <property type="match status" value="1"/>
</dbReference>
<accession>A0A9P0CRS5</accession>
<dbReference type="PANTHER" id="PTHR10174:SF222">
    <property type="entry name" value="GH10083P-RELATED"/>
    <property type="match status" value="1"/>
</dbReference>
<dbReference type="CDD" id="cd00170">
    <property type="entry name" value="SEC14"/>
    <property type="match status" value="1"/>
</dbReference>
<evidence type="ECO:0000313" key="2">
    <source>
        <dbReference type="EMBL" id="CAH1108282.1"/>
    </source>
</evidence>
<organism evidence="2 3">
    <name type="scientific">Psylliodes chrysocephalus</name>
    <dbReference type="NCBI Taxonomy" id="3402493"/>
    <lineage>
        <taxon>Eukaryota</taxon>
        <taxon>Metazoa</taxon>
        <taxon>Ecdysozoa</taxon>
        <taxon>Arthropoda</taxon>
        <taxon>Hexapoda</taxon>
        <taxon>Insecta</taxon>
        <taxon>Pterygota</taxon>
        <taxon>Neoptera</taxon>
        <taxon>Endopterygota</taxon>
        <taxon>Coleoptera</taxon>
        <taxon>Polyphaga</taxon>
        <taxon>Cucujiformia</taxon>
        <taxon>Chrysomeloidea</taxon>
        <taxon>Chrysomelidae</taxon>
        <taxon>Galerucinae</taxon>
        <taxon>Alticini</taxon>
        <taxon>Psylliodes</taxon>
    </lineage>
</organism>
<dbReference type="GO" id="GO:1902936">
    <property type="term" value="F:phosphatidylinositol bisphosphate binding"/>
    <property type="evidence" value="ECO:0007669"/>
    <property type="project" value="TreeGrafter"/>
</dbReference>
<sequence>MSTKDLFITDREKVRKEWGKNASEVKEYIQIIREWMKTQKHLPEISDDNMIEFVLTNCKYSIEKTKQNLDMYYTIRSLIPEFFKNIHPTKSDLPNTLSKVTLYVPLPKLTSTLHRVSFVKYIEISEDIFDPHKVVAHGCNLYEVRLHEDLVMGEIFIIDAKGLSMSHILKITPAVLKKYVLVLEKVWSNRLKEIHCINYPPYIDKLLALTKIFLKKKLYDRIHLHPNIESLYKHIPRDMLPSDYGGNEKSIQELSDLWQIKFKECEKRFDALENMEVNESLRPEVLTNSDVLGYYGNFKKIDVD</sequence>
<protein>
    <recommendedName>
        <fullName evidence="1">CRAL-TRIO domain-containing protein</fullName>
    </recommendedName>
</protein>
<gene>
    <name evidence="2" type="ORF">PSYICH_LOCUS9065</name>
</gene>